<evidence type="ECO:0000256" key="7">
    <source>
        <dbReference type="SAM" id="Phobius"/>
    </source>
</evidence>
<feature type="transmembrane region" description="Helical" evidence="7">
    <location>
        <begin position="299"/>
        <end position="323"/>
    </location>
</feature>
<comment type="subcellular location">
    <subcellularLocation>
        <location evidence="1">Cell membrane</location>
        <topology evidence="1">Multi-pass membrane protein</topology>
    </subcellularLocation>
</comment>
<evidence type="ECO:0000256" key="1">
    <source>
        <dbReference type="ARBA" id="ARBA00004651"/>
    </source>
</evidence>
<sequence>MNPKEVRATVGLSLVFAFRMLGMFMVLPVMAIYGQSLQDATPILIGLAVGAYGYTQAVLQIPLGMLSDRVGRLPIILIGLLLFFIGSVVAAMSGSIWGVLFGRVLQGMGAISAAVMALLSDLTREQNRTKAMASIGMSIGASFAVAIIMGPILANHFGLHGLFWFIAAMAASGFLLMVFVVPKPDQRLIRRDAAIAKADFLPTLKDLDLFRLDFSIAAVHMVMMANFLALPMILLNDVGLPKNQHWWVYLIAFIGSAFGMIPMIIFGEKKRKLKQVLIASVCILLVCSLFFLFDHSSVWALLIGILVFFIAFNTIEAILPSMISKVAKAGAKGTAMGIFSTSQFLGAGIGASASGILIKFGGVSATFIGSIVICVIWLAILLRMKEPPYVTSIRLALSENQLANPQLIASLLEQQGISDAFIAPDEQAIYIKFDKQYIKAEQVEALVLT</sequence>
<dbReference type="Pfam" id="PF21987">
    <property type="entry name" value="YajR_YAM"/>
    <property type="match status" value="1"/>
</dbReference>
<keyword evidence="4 7" id="KW-0812">Transmembrane</keyword>
<feature type="transmembrane region" description="Helical" evidence="7">
    <location>
        <begin position="159"/>
        <end position="181"/>
    </location>
</feature>
<dbReference type="SUPFAM" id="SSF103473">
    <property type="entry name" value="MFS general substrate transporter"/>
    <property type="match status" value="1"/>
</dbReference>
<accession>A0A3Q9JNN0</accession>
<dbReference type="KEGG" id="emo:DM558_11870"/>
<evidence type="ECO:0000313" key="9">
    <source>
        <dbReference type="EMBL" id="AZS52244.1"/>
    </source>
</evidence>
<feature type="transmembrane region" description="Helical" evidence="7">
    <location>
        <begin position="73"/>
        <end position="94"/>
    </location>
</feature>
<dbReference type="Gene3D" id="3.30.70.100">
    <property type="match status" value="1"/>
</dbReference>
<dbReference type="InterPro" id="IPR011701">
    <property type="entry name" value="MFS"/>
</dbReference>
<protein>
    <submittedName>
        <fullName evidence="9">MFS transporter</fullName>
    </submittedName>
</protein>
<dbReference type="Pfam" id="PF07690">
    <property type="entry name" value="MFS_1"/>
    <property type="match status" value="2"/>
</dbReference>
<feature type="transmembrane region" description="Helical" evidence="7">
    <location>
        <begin position="214"/>
        <end position="234"/>
    </location>
</feature>
<evidence type="ECO:0000313" key="10">
    <source>
        <dbReference type="Proteomes" id="UP000273143"/>
    </source>
</evidence>
<dbReference type="PANTHER" id="PTHR23517:SF2">
    <property type="entry name" value="MULTIDRUG RESISTANCE PROTEIN MDTH"/>
    <property type="match status" value="1"/>
</dbReference>
<proteinExistence type="predicted"/>
<keyword evidence="5 7" id="KW-1133">Transmembrane helix</keyword>
<gene>
    <name evidence="9" type="ORF">DM558_11870</name>
</gene>
<feature type="transmembrane region" description="Helical" evidence="7">
    <location>
        <begin position="40"/>
        <end position="61"/>
    </location>
</feature>
<reference evidence="10" key="1">
    <citation type="submission" date="2018-06" db="EMBL/GenBank/DDBJ databases">
        <title>Complete genome of Pseudomonas insecticola strain QZS01.</title>
        <authorList>
            <person name="Wang J."/>
            <person name="Su Q."/>
        </authorList>
    </citation>
    <scope>NUCLEOTIDE SEQUENCE [LARGE SCALE GENOMIC DNA]</scope>
    <source>
        <strain evidence="10">QZS01</strain>
    </source>
</reference>
<dbReference type="GO" id="GO:0022857">
    <property type="term" value="F:transmembrane transporter activity"/>
    <property type="evidence" value="ECO:0007669"/>
    <property type="project" value="InterPro"/>
</dbReference>
<feature type="transmembrane region" description="Helical" evidence="7">
    <location>
        <begin position="276"/>
        <end position="293"/>
    </location>
</feature>
<evidence type="ECO:0000256" key="2">
    <source>
        <dbReference type="ARBA" id="ARBA00022448"/>
    </source>
</evidence>
<dbReference type="CDD" id="cd17472">
    <property type="entry name" value="MFS_YajR_like"/>
    <property type="match status" value="1"/>
</dbReference>
<dbReference type="InterPro" id="IPR036259">
    <property type="entry name" value="MFS_trans_sf"/>
</dbReference>
<feature type="transmembrane region" description="Helical" evidence="7">
    <location>
        <begin position="335"/>
        <end position="358"/>
    </location>
</feature>
<dbReference type="Proteomes" id="UP000273143">
    <property type="component" value="Chromosome"/>
</dbReference>
<keyword evidence="10" id="KW-1185">Reference proteome</keyword>
<dbReference type="AlphaFoldDB" id="A0A3Q9JNN0"/>
<dbReference type="InterPro" id="IPR050171">
    <property type="entry name" value="MFS_Transporters"/>
</dbReference>
<keyword evidence="2" id="KW-0813">Transport</keyword>
<evidence type="ECO:0000256" key="4">
    <source>
        <dbReference type="ARBA" id="ARBA00022692"/>
    </source>
</evidence>
<evidence type="ECO:0000256" key="5">
    <source>
        <dbReference type="ARBA" id="ARBA00022989"/>
    </source>
</evidence>
<name>A0A3Q9JNN0_9GAMM</name>
<feature type="transmembrane region" description="Helical" evidence="7">
    <location>
        <begin position="364"/>
        <end position="384"/>
    </location>
</feature>
<evidence type="ECO:0000259" key="8">
    <source>
        <dbReference type="PROSITE" id="PS50850"/>
    </source>
</evidence>
<dbReference type="InterPro" id="IPR054152">
    <property type="entry name" value="YajR_YAM"/>
</dbReference>
<keyword evidence="6 7" id="KW-0472">Membrane</keyword>
<dbReference type="PANTHER" id="PTHR23517">
    <property type="entry name" value="RESISTANCE PROTEIN MDTM, PUTATIVE-RELATED-RELATED"/>
    <property type="match status" value="1"/>
</dbReference>
<dbReference type="InterPro" id="IPR020846">
    <property type="entry name" value="MFS_dom"/>
</dbReference>
<evidence type="ECO:0000256" key="3">
    <source>
        <dbReference type="ARBA" id="ARBA00022475"/>
    </source>
</evidence>
<feature type="transmembrane region" description="Helical" evidence="7">
    <location>
        <begin position="100"/>
        <end position="119"/>
    </location>
</feature>
<evidence type="ECO:0000256" key="6">
    <source>
        <dbReference type="ARBA" id="ARBA00023136"/>
    </source>
</evidence>
<feature type="transmembrane region" description="Helical" evidence="7">
    <location>
        <begin position="246"/>
        <end position="264"/>
    </location>
</feature>
<feature type="transmembrane region" description="Helical" evidence="7">
    <location>
        <begin position="12"/>
        <end position="34"/>
    </location>
</feature>
<dbReference type="Gene3D" id="1.20.1250.20">
    <property type="entry name" value="MFS general substrate transporter like domains"/>
    <property type="match status" value="1"/>
</dbReference>
<dbReference type="GO" id="GO:0005886">
    <property type="term" value="C:plasma membrane"/>
    <property type="evidence" value="ECO:0007669"/>
    <property type="project" value="UniProtKB-SubCell"/>
</dbReference>
<organism evidence="9 10">
    <name type="scientific">Entomomonas moraniae</name>
    <dbReference type="NCBI Taxonomy" id="2213226"/>
    <lineage>
        <taxon>Bacteria</taxon>
        <taxon>Pseudomonadati</taxon>
        <taxon>Pseudomonadota</taxon>
        <taxon>Gammaproteobacteria</taxon>
        <taxon>Pseudomonadales</taxon>
        <taxon>Pseudomonadaceae</taxon>
        <taxon>Entomomonas</taxon>
    </lineage>
</organism>
<feature type="domain" description="Major facilitator superfamily (MFS) profile" evidence="8">
    <location>
        <begin position="8"/>
        <end position="388"/>
    </location>
</feature>
<keyword evidence="3" id="KW-1003">Cell membrane</keyword>
<dbReference type="PROSITE" id="PS50850">
    <property type="entry name" value="MFS"/>
    <property type="match status" value="1"/>
</dbReference>
<feature type="transmembrane region" description="Helical" evidence="7">
    <location>
        <begin position="131"/>
        <end position="153"/>
    </location>
</feature>
<dbReference type="EMBL" id="CP029822">
    <property type="protein sequence ID" value="AZS52244.1"/>
    <property type="molecule type" value="Genomic_DNA"/>
</dbReference>